<dbReference type="Proteomes" id="UP000887564">
    <property type="component" value="Unplaced"/>
</dbReference>
<feature type="region of interest" description="Disordered" evidence="1">
    <location>
        <begin position="28"/>
        <end position="56"/>
    </location>
</feature>
<feature type="compositionally biased region" description="Polar residues" evidence="1">
    <location>
        <begin position="41"/>
        <end position="50"/>
    </location>
</feature>
<keyword evidence="2" id="KW-1185">Reference proteome</keyword>
<organism evidence="2 3">
    <name type="scientific">Parascaris equorum</name>
    <name type="common">Equine roundworm</name>
    <dbReference type="NCBI Taxonomy" id="6256"/>
    <lineage>
        <taxon>Eukaryota</taxon>
        <taxon>Metazoa</taxon>
        <taxon>Ecdysozoa</taxon>
        <taxon>Nematoda</taxon>
        <taxon>Chromadorea</taxon>
        <taxon>Rhabditida</taxon>
        <taxon>Spirurina</taxon>
        <taxon>Ascaridomorpha</taxon>
        <taxon>Ascaridoidea</taxon>
        <taxon>Ascarididae</taxon>
        <taxon>Parascaris</taxon>
    </lineage>
</organism>
<evidence type="ECO:0000256" key="1">
    <source>
        <dbReference type="SAM" id="MobiDB-lite"/>
    </source>
</evidence>
<name>A0A914RX64_PAREQ</name>
<sequence>MCLSTVAIVMGAVFVGLCIAKHRRVQRFGSSSASSAAAMRTNASGSTTTSRLDDPHTWMYAPGSYNNSYYK</sequence>
<evidence type="ECO:0000313" key="3">
    <source>
        <dbReference type="WBParaSite" id="PEQ_0001108501-mRNA-1"/>
    </source>
</evidence>
<reference evidence="3" key="1">
    <citation type="submission" date="2022-11" db="UniProtKB">
        <authorList>
            <consortium name="WormBaseParasite"/>
        </authorList>
    </citation>
    <scope>IDENTIFICATION</scope>
</reference>
<dbReference type="WBParaSite" id="PEQ_0001108501-mRNA-1">
    <property type="protein sequence ID" value="PEQ_0001108501-mRNA-1"/>
    <property type="gene ID" value="PEQ_0001108501"/>
</dbReference>
<evidence type="ECO:0000313" key="2">
    <source>
        <dbReference type="Proteomes" id="UP000887564"/>
    </source>
</evidence>
<proteinExistence type="predicted"/>
<accession>A0A914RX64</accession>
<dbReference type="AlphaFoldDB" id="A0A914RX64"/>
<protein>
    <submittedName>
        <fullName evidence="3">Uncharacterized protein</fullName>
    </submittedName>
</protein>